<evidence type="ECO:0000313" key="11">
    <source>
        <dbReference type="EMBL" id="MBB4960965.1"/>
    </source>
</evidence>
<dbReference type="Gene3D" id="3.20.20.70">
    <property type="entry name" value="Aldolase class I"/>
    <property type="match status" value="1"/>
</dbReference>
<dbReference type="InterPro" id="IPR027564">
    <property type="entry name" value="HpnR_B12_rSAM"/>
</dbReference>
<dbReference type="InterPro" id="IPR007197">
    <property type="entry name" value="rSAM"/>
</dbReference>
<dbReference type="EMBL" id="JACHJW010000001">
    <property type="protein sequence ID" value="MBB4960965.1"/>
    <property type="molecule type" value="Genomic_DNA"/>
</dbReference>
<feature type="domain" description="B12-binding" evidence="9">
    <location>
        <begin position="1"/>
        <end position="119"/>
    </location>
</feature>
<dbReference type="InterPro" id="IPR034466">
    <property type="entry name" value="Methyltransferase_Class_B"/>
</dbReference>
<dbReference type="PANTHER" id="PTHR43409:SF7">
    <property type="entry name" value="BLL1977 PROTEIN"/>
    <property type="match status" value="1"/>
</dbReference>
<feature type="domain" description="Radical SAM core" evidence="10">
    <location>
        <begin position="158"/>
        <end position="372"/>
    </location>
</feature>
<sequence length="498" mass="56003">MGIECVAAALQEAGHQVRIVDLQTHSKAEMAKEFLEFEPDAVGFGLNYLANVPEVIDLARWLKNRQRPPYVFVGGHSVSFIADHVLQQAEGAIDAIVRGEGETGTVALLAAARDGAAHEAPGAVTLQGTGPQPRLLESIDTPRPARELIRRRNRYFIGVLDPAASVEFTRGCPWDCSFCSAWTFYGRSYRKLSPGVAADEIARVKEPGIFIVDDVAFIRPEHGDAIAAELERRRIRKQYYLETRADVLLRNTEVFARWRRLGLNYIFLGMEALDAEGLDLYRKRISPDENMMALEQARKLGLAVAINLIVDPQWDREQFRVVREWAMSVPEIVHLSVMTPYPGTEIWHTESRKLTTSDYRLFDIQHAVLPTRLPLPEFYQELVRTQAVINRKHLGVVALARTAGIVARHLAHGQTNFARMLWRFTRVYNAERLCAEHQRPARYQLPEPELHTVDPRDRKKLYIHIGRTAPSRSALTDDPGSSSETTPPSVGPSPATGP</sequence>
<evidence type="ECO:0000259" key="10">
    <source>
        <dbReference type="PROSITE" id="PS51918"/>
    </source>
</evidence>
<keyword evidence="12" id="KW-1185">Reference proteome</keyword>
<keyword evidence="2" id="KW-0489">Methyltransferase</keyword>
<dbReference type="PANTHER" id="PTHR43409">
    <property type="entry name" value="ANAEROBIC MAGNESIUM-PROTOPORPHYRIN IX MONOMETHYL ESTER CYCLASE-RELATED"/>
    <property type="match status" value="1"/>
</dbReference>
<evidence type="ECO:0000313" key="12">
    <source>
        <dbReference type="Proteomes" id="UP000578819"/>
    </source>
</evidence>
<keyword evidence="5" id="KW-0479">Metal-binding</keyword>
<dbReference type="CDD" id="cd01335">
    <property type="entry name" value="Radical_SAM"/>
    <property type="match status" value="1"/>
</dbReference>
<dbReference type="PROSITE" id="PS51918">
    <property type="entry name" value="RADICAL_SAM"/>
    <property type="match status" value="1"/>
</dbReference>
<dbReference type="Proteomes" id="UP000578819">
    <property type="component" value="Unassembled WGS sequence"/>
</dbReference>
<dbReference type="AlphaFoldDB" id="A0A7W7WRD6"/>
<dbReference type="GO" id="GO:0051539">
    <property type="term" value="F:4 iron, 4 sulfur cluster binding"/>
    <property type="evidence" value="ECO:0007669"/>
    <property type="project" value="UniProtKB-KW"/>
</dbReference>
<keyword evidence="7" id="KW-0411">Iron-sulfur</keyword>
<feature type="compositionally biased region" description="Polar residues" evidence="8">
    <location>
        <begin position="470"/>
        <end position="488"/>
    </location>
</feature>
<comment type="caution">
    <text evidence="11">The sequence shown here is derived from an EMBL/GenBank/DDBJ whole genome shotgun (WGS) entry which is preliminary data.</text>
</comment>
<dbReference type="NCBIfam" id="TIGR04367">
    <property type="entry name" value="HpnR_B12_rSAM"/>
    <property type="match status" value="1"/>
</dbReference>
<dbReference type="EC" id="1.14.13.81" evidence="11"/>
<dbReference type="GO" id="GO:0046872">
    <property type="term" value="F:metal ion binding"/>
    <property type="evidence" value="ECO:0007669"/>
    <property type="project" value="UniProtKB-KW"/>
</dbReference>
<dbReference type="PROSITE" id="PS51332">
    <property type="entry name" value="B12_BINDING"/>
    <property type="match status" value="1"/>
</dbReference>
<proteinExistence type="predicted"/>
<evidence type="ECO:0000256" key="2">
    <source>
        <dbReference type="ARBA" id="ARBA00022603"/>
    </source>
</evidence>
<dbReference type="Gene3D" id="3.40.50.280">
    <property type="entry name" value="Cobalamin-binding domain"/>
    <property type="match status" value="1"/>
</dbReference>
<evidence type="ECO:0000256" key="5">
    <source>
        <dbReference type="ARBA" id="ARBA00022723"/>
    </source>
</evidence>
<evidence type="ECO:0000256" key="6">
    <source>
        <dbReference type="ARBA" id="ARBA00023004"/>
    </source>
</evidence>
<dbReference type="InterPro" id="IPR058240">
    <property type="entry name" value="rSAM_sf"/>
</dbReference>
<dbReference type="InterPro" id="IPR006638">
    <property type="entry name" value="Elp3/MiaA/NifB-like_rSAM"/>
</dbReference>
<evidence type="ECO:0000259" key="9">
    <source>
        <dbReference type="PROSITE" id="PS51332"/>
    </source>
</evidence>
<evidence type="ECO:0000256" key="3">
    <source>
        <dbReference type="ARBA" id="ARBA00022679"/>
    </source>
</evidence>
<evidence type="ECO:0000256" key="8">
    <source>
        <dbReference type="SAM" id="MobiDB-lite"/>
    </source>
</evidence>
<organism evidence="11 12">
    <name type="scientific">Micromonospora polyrhachis</name>
    <dbReference type="NCBI Taxonomy" id="1282883"/>
    <lineage>
        <taxon>Bacteria</taxon>
        <taxon>Bacillati</taxon>
        <taxon>Actinomycetota</taxon>
        <taxon>Actinomycetes</taxon>
        <taxon>Micromonosporales</taxon>
        <taxon>Micromonosporaceae</taxon>
        <taxon>Micromonospora</taxon>
    </lineage>
</organism>
<evidence type="ECO:0000256" key="1">
    <source>
        <dbReference type="ARBA" id="ARBA00001966"/>
    </source>
</evidence>
<dbReference type="SUPFAM" id="SSF102114">
    <property type="entry name" value="Radical SAM enzymes"/>
    <property type="match status" value="1"/>
</dbReference>
<dbReference type="GO" id="GO:0031419">
    <property type="term" value="F:cobalamin binding"/>
    <property type="evidence" value="ECO:0007669"/>
    <property type="project" value="InterPro"/>
</dbReference>
<reference evidence="11 12" key="1">
    <citation type="submission" date="2020-08" db="EMBL/GenBank/DDBJ databases">
        <title>Sequencing the genomes of 1000 actinobacteria strains.</title>
        <authorList>
            <person name="Klenk H.-P."/>
        </authorList>
    </citation>
    <scope>NUCLEOTIDE SEQUENCE [LARGE SCALE GENOMIC DNA]</scope>
    <source>
        <strain evidence="11 12">DSM 45886</strain>
    </source>
</reference>
<dbReference type="InterPro" id="IPR013785">
    <property type="entry name" value="Aldolase_TIM"/>
</dbReference>
<dbReference type="SFLD" id="SFLDF00565">
    <property type="entry name" value="hopanoid_C3-methyltransferase"/>
    <property type="match status" value="1"/>
</dbReference>
<dbReference type="SUPFAM" id="SSF52242">
    <property type="entry name" value="Cobalamin (vitamin B12)-binding domain"/>
    <property type="match status" value="1"/>
</dbReference>
<dbReference type="Pfam" id="PF02310">
    <property type="entry name" value="B12-binding"/>
    <property type="match status" value="1"/>
</dbReference>
<dbReference type="InterPro" id="IPR051198">
    <property type="entry name" value="BchE-like"/>
</dbReference>
<evidence type="ECO:0000256" key="7">
    <source>
        <dbReference type="ARBA" id="ARBA00023014"/>
    </source>
</evidence>
<protein>
    <submittedName>
        <fullName evidence="11">Magnesium-protoporphyrin IX monomethyl ester (Oxidative) cyclase</fullName>
        <ecNumber evidence="11">1.14.13.81</ecNumber>
    </submittedName>
</protein>
<gene>
    <name evidence="11" type="ORF">FHR38_004698</name>
</gene>
<keyword evidence="11" id="KW-0560">Oxidoreductase</keyword>
<dbReference type="CDD" id="cd02068">
    <property type="entry name" value="radical_SAM_B12_BD"/>
    <property type="match status" value="1"/>
</dbReference>
<feature type="region of interest" description="Disordered" evidence="8">
    <location>
        <begin position="465"/>
        <end position="498"/>
    </location>
</feature>
<evidence type="ECO:0000256" key="4">
    <source>
        <dbReference type="ARBA" id="ARBA00022691"/>
    </source>
</evidence>
<dbReference type="SFLD" id="SFLDS00029">
    <property type="entry name" value="Radical_SAM"/>
    <property type="match status" value="1"/>
</dbReference>
<dbReference type="InterPro" id="IPR006158">
    <property type="entry name" value="Cobalamin-bd"/>
</dbReference>
<dbReference type="InterPro" id="IPR036724">
    <property type="entry name" value="Cobalamin-bd_sf"/>
</dbReference>
<name>A0A7W7WRD6_9ACTN</name>
<accession>A0A7W7WRD6</accession>
<dbReference type="SFLD" id="SFLDG01123">
    <property type="entry name" value="methyltransferase_(Class_B)"/>
    <property type="match status" value="1"/>
</dbReference>
<dbReference type="SFLD" id="SFLDG01082">
    <property type="entry name" value="B12-binding_domain_containing"/>
    <property type="match status" value="1"/>
</dbReference>
<dbReference type="Pfam" id="PF04055">
    <property type="entry name" value="Radical_SAM"/>
    <property type="match status" value="1"/>
</dbReference>
<comment type="cofactor">
    <cofactor evidence="1">
        <name>[4Fe-4S] cluster</name>
        <dbReference type="ChEBI" id="CHEBI:49883"/>
    </cofactor>
</comment>
<feature type="compositionally biased region" description="Pro residues" evidence="8">
    <location>
        <begin position="489"/>
        <end position="498"/>
    </location>
</feature>
<keyword evidence="6" id="KW-0408">Iron</keyword>
<keyword evidence="3" id="KW-0808">Transferase</keyword>
<dbReference type="SMART" id="SM00729">
    <property type="entry name" value="Elp3"/>
    <property type="match status" value="1"/>
</dbReference>
<keyword evidence="4" id="KW-0949">S-adenosyl-L-methionine</keyword>
<dbReference type="GO" id="GO:0048529">
    <property type="term" value="F:magnesium-protoporphyrin IX monomethyl ester (oxidative) cyclase activity"/>
    <property type="evidence" value="ECO:0007669"/>
    <property type="project" value="UniProtKB-EC"/>
</dbReference>
<dbReference type="GO" id="GO:0005829">
    <property type="term" value="C:cytosol"/>
    <property type="evidence" value="ECO:0007669"/>
    <property type="project" value="TreeGrafter"/>
</dbReference>